<reference evidence="1 2" key="1">
    <citation type="submission" date="2016-10" db="EMBL/GenBank/DDBJ databases">
        <authorList>
            <person name="de Groot N.N."/>
        </authorList>
    </citation>
    <scope>NUCLEOTIDE SEQUENCE [LARGE SCALE GENOMIC DNA]</scope>
    <source>
        <strain evidence="1 2">DSM 25232</strain>
    </source>
</reference>
<gene>
    <name evidence="1" type="ORF">SAMN04487910_1712</name>
</gene>
<evidence type="ECO:0000313" key="1">
    <source>
        <dbReference type="EMBL" id="SEL09849.1"/>
    </source>
</evidence>
<dbReference type="PROSITE" id="PS51257">
    <property type="entry name" value="PROKAR_LIPOPROTEIN"/>
    <property type="match status" value="1"/>
</dbReference>
<dbReference type="Proteomes" id="UP000198521">
    <property type="component" value="Unassembled WGS sequence"/>
</dbReference>
<protein>
    <recommendedName>
        <fullName evidence="3">Cardiolipin synthetase</fullName>
    </recommendedName>
</protein>
<sequence>MNTLNKLFLTIITIILISCSSSELIEVWKNPDIESFEANKVLVIGMTSDIDGRKVFEKKLTAALKKNGVTSEKSLDFFEKSFTDSPKTEEDLMTMEGKLLEAGFDAILLSKVLAVEDRVTVVQAYRNMDKDFRNFKDDYYKNQDIYYEDDYYEEYEIYHVETSLYCICPDKERELIWKGSIDITEPENVKKAVGDYVKVLIWALKGQKLLIIEEEITDENIDL</sequence>
<proteinExistence type="predicted"/>
<dbReference type="RefSeq" id="WP_091407489.1">
    <property type="nucleotide sequence ID" value="NZ_FOAB01000003.1"/>
</dbReference>
<organism evidence="1 2">
    <name type="scientific">Aquimarina amphilecti</name>
    <dbReference type="NCBI Taxonomy" id="1038014"/>
    <lineage>
        <taxon>Bacteria</taxon>
        <taxon>Pseudomonadati</taxon>
        <taxon>Bacteroidota</taxon>
        <taxon>Flavobacteriia</taxon>
        <taxon>Flavobacteriales</taxon>
        <taxon>Flavobacteriaceae</taxon>
        <taxon>Aquimarina</taxon>
    </lineage>
</organism>
<name>A0A1H7MFK5_AQUAM</name>
<evidence type="ECO:0000313" key="2">
    <source>
        <dbReference type="Proteomes" id="UP000198521"/>
    </source>
</evidence>
<dbReference type="AlphaFoldDB" id="A0A1H7MFK5"/>
<dbReference type="STRING" id="1038014.SAMN04487910_1712"/>
<dbReference type="EMBL" id="FOAB01000003">
    <property type="protein sequence ID" value="SEL09849.1"/>
    <property type="molecule type" value="Genomic_DNA"/>
</dbReference>
<accession>A0A1H7MFK5</accession>
<keyword evidence="2" id="KW-1185">Reference proteome</keyword>
<dbReference type="OrthoDB" id="6077795at2"/>
<evidence type="ECO:0008006" key="3">
    <source>
        <dbReference type="Google" id="ProtNLM"/>
    </source>
</evidence>